<dbReference type="AlphaFoldDB" id="A0AAW1VIR2"/>
<organism evidence="2 3">
    <name type="scientific">Rubus argutus</name>
    <name type="common">Southern blackberry</name>
    <dbReference type="NCBI Taxonomy" id="59490"/>
    <lineage>
        <taxon>Eukaryota</taxon>
        <taxon>Viridiplantae</taxon>
        <taxon>Streptophyta</taxon>
        <taxon>Embryophyta</taxon>
        <taxon>Tracheophyta</taxon>
        <taxon>Spermatophyta</taxon>
        <taxon>Magnoliopsida</taxon>
        <taxon>eudicotyledons</taxon>
        <taxon>Gunneridae</taxon>
        <taxon>Pentapetalae</taxon>
        <taxon>rosids</taxon>
        <taxon>fabids</taxon>
        <taxon>Rosales</taxon>
        <taxon>Rosaceae</taxon>
        <taxon>Rosoideae</taxon>
        <taxon>Rosoideae incertae sedis</taxon>
        <taxon>Rubus</taxon>
    </lineage>
</organism>
<dbReference type="Proteomes" id="UP001457282">
    <property type="component" value="Unassembled WGS sequence"/>
</dbReference>
<sequence>MLVCGGLAAAAGRAVGVLVRSEAKWFHPIKVGVLHFGSVGGGSAVLMRWFWFLVVMVGVTQLCTWVSCGTLMVGDWFVGFEDSGGFRRLEWTLAVVEKWALAEMVVEFLGCFGSVGFIADPNWHG</sequence>
<gene>
    <name evidence="2" type="ORF">M0R45_001144</name>
</gene>
<comment type="caution">
    <text evidence="2">The sequence shown here is derived from an EMBL/GenBank/DDBJ whole genome shotgun (WGS) entry which is preliminary data.</text>
</comment>
<feature type="transmembrane region" description="Helical" evidence="1">
    <location>
        <begin position="49"/>
        <end position="78"/>
    </location>
</feature>
<dbReference type="EMBL" id="JBEDUW010000230">
    <property type="protein sequence ID" value="KAK9903215.1"/>
    <property type="molecule type" value="Genomic_DNA"/>
</dbReference>
<keyword evidence="1" id="KW-0812">Transmembrane</keyword>
<reference evidence="2 3" key="1">
    <citation type="journal article" date="2023" name="G3 (Bethesda)">
        <title>A chromosome-length genome assembly and annotation of blackberry (Rubus argutus, cv. 'Hillquist').</title>
        <authorList>
            <person name="Bruna T."/>
            <person name="Aryal R."/>
            <person name="Dudchenko O."/>
            <person name="Sargent D.J."/>
            <person name="Mead D."/>
            <person name="Buti M."/>
            <person name="Cavallini A."/>
            <person name="Hytonen T."/>
            <person name="Andres J."/>
            <person name="Pham M."/>
            <person name="Weisz D."/>
            <person name="Mascagni F."/>
            <person name="Usai G."/>
            <person name="Natali L."/>
            <person name="Bassil N."/>
            <person name="Fernandez G.E."/>
            <person name="Lomsadze A."/>
            <person name="Armour M."/>
            <person name="Olukolu B."/>
            <person name="Poorten T."/>
            <person name="Britton C."/>
            <person name="Davik J."/>
            <person name="Ashrafi H."/>
            <person name="Aiden E.L."/>
            <person name="Borodovsky M."/>
            <person name="Worthington M."/>
        </authorList>
    </citation>
    <scope>NUCLEOTIDE SEQUENCE [LARGE SCALE GENOMIC DNA]</scope>
    <source>
        <strain evidence="2">PI 553951</strain>
    </source>
</reference>
<name>A0AAW1VIR2_RUBAR</name>
<evidence type="ECO:0000313" key="3">
    <source>
        <dbReference type="Proteomes" id="UP001457282"/>
    </source>
</evidence>
<evidence type="ECO:0000256" key="1">
    <source>
        <dbReference type="SAM" id="Phobius"/>
    </source>
</evidence>
<proteinExistence type="predicted"/>
<accession>A0AAW1VIR2</accession>
<evidence type="ECO:0000313" key="2">
    <source>
        <dbReference type="EMBL" id="KAK9903215.1"/>
    </source>
</evidence>
<keyword evidence="1" id="KW-1133">Transmembrane helix</keyword>
<keyword evidence="3" id="KW-1185">Reference proteome</keyword>
<keyword evidence="1" id="KW-0472">Membrane</keyword>
<protein>
    <recommendedName>
        <fullName evidence="4">NADH dehydrogenase subunit 6</fullName>
    </recommendedName>
</protein>
<evidence type="ECO:0008006" key="4">
    <source>
        <dbReference type="Google" id="ProtNLM"/>
    </source>
</evidence>